<dbReference type="SUPFAM" id="SSF51338">
    <property type="entry name" value="Composite domain of metallo-dependent hydrolases"/>
    <property type="match status" value="2"/>
</dbReference>
<dbReference type="InterPro" id="IPR032466">
    <property type="entry name" value="Metal_Hydrolase"/>
</dbReference>
<dbReference type="GO" id="GO:0006221">
    <property type="term" value="P:pyrimidine nucleotide biosynthetic process"/>
    <property type="evidence" value="ECO:0007669"/>
    <property type="project" value="UniProtKB-KW"/>
</dbReference>
<dbReference type="SUPFAM" id="SSF51556">
    <property type="entry name" value="Metallo-dependent hydrolases"/>
    <property type="match status" value="1"/>
</dbReference>
<comment type="cofactor">
    <cofactor evidence="1">
        <name>Zn(2+)</name>
        <dbReference type="ChEBI" id="CHEBI:29105"/>
    </cofactor>
</comment>
<dbReference type="InterPro" id="IPR006680">
    <property type="entry name" value="Amidohydro-rel"/>
</dbReference>
<evidence type="ECO:0000259" key="6">
    <source>
        <dbReference type="Pfam" id="PF01979"/>
    </source>
</evidence>
<evidence type="ECO:0000256" key="1">
    <source>
        <dbReference type="ARBA" id="ARBA00001947"/>
    </source>
</evidence>
<dbReference type="GO" id="GO:0005829">
    <property type="term" value="C:cytosol"/>
    <property type="evidence" value="ECO:0007669"/>
    <property type="project" value="TreeGrafter"/>
</dbReference>
<dbReference type="GO" id="GO:0016812">
    <property type="term" value="F:hydrolase activity, acting on carbon-nitrogen (but not peptide) bonds, in cyclic amides"/>
    <property type="evidence" value="ECO:0007669"/>
    <property type="project" value="TreeGrafter"/>
</dbReference>
<dbReference type="Gene3D" id="3.20.20.140">
    <property type="entry name" value="Metal-dependent hydrolases"/>
    <property type="match status" value="1"/>
</dbReference>
<dbReference type="Proteomes" id="UP000070257">
    <property type="component" value="Unassembled WGS sequence"/>
</dbReference>
<dbReference type="Pfam" id="PF01979">
    <property type="entry name" value="Amidohydro_1"/>
    <property type="match status" value="1"/>
</dbReference>
<keyword evidence="4" id="KW-0378">Hydrolase</keyword>
<dbReference type="PANTHER" id="PTHR11647">
    <property type="entry name" value="HYDRANTOINASE/DIHYDROPYRIMIDINASE FAMILY MEMBER"/>
    <property type="match status" value="1"/>
</dbReference>
<dbReference type="NCBIfam" id="TIGR02033">
    <property type="entry name" value="D-hydantoinase"/>
    <property type="match status" value="1"/>
</dbReference>
<feature type="domain" description="Amidohydrolase-related" evidence="6">
    <location>
        <begin position="52"/>
        <end position="418"/>
    </location>
</feature>
<dbReference type="GO" id="GO:0046872">
    <property type="term" value="F:metal ion binding"/>
    <property type="evidence" value="ECO:0007669"/>
    <property type="project" value="UniProtKB-KW"/>
</dbReference>
<comment type="similarity">
    <text evidence="2">Belongs to the metallo-dependent hydrolases superfamily. Hydantoinase/dihydropyrimidinase family.</text>
</comment>
<keyword evidence="8" id="KW-1185">Reference proteome</keyword>
<dbReference type="InterPro" id="IPR011778">
    <property type="entry name" value="Hydantoinase/dihydroPyrase"/>
</dbReference>
<evidence type="ECO:0000313" key="7">
    <source>
        <dbReference type="EMBL" id="KXA97166.1"/>
    </source>
</evidence>
<dbReference type="PANTHER" id="PTHR11647:SF1">
    <property type="entry name" value="COLLAPSIN RESPONSE MEDIATOR PROTEIN"/>
    <property type="match status" value="1"/>
</dbReference>
<gene>
    <name evidence="7" type="ORF">AKJ39_03615</name>
</gene>
<sequence>MVIDLVINNGKVVTAEGIVEADVAIDGGKVVSLGYKSILPDAEREIDASHKYVIPGGIDPHTHFETPFQGAMPEETWETGTKAAALGGTTSVVKFSIQEEGSPLMDTVEKDIERASNLSVIDFALHGSFIDVSDIDSVVQEIKPIIGMGVSSFKEFLIYKKQGWMIDDWGLYRVANEVGKNGGILAVHAENAPIGEGLREQMTQEGKTAPEYHPKSKPNFVEAEAIQRAASIANFADSPFYIVHMSTQEGVQILREFQNKGACTFAETCTHYLKFTDKMHKGDMGVLSLMSPPLRKKEDIKTLWNGLSDGTVAMVGSDHAPYSSEPKQKGYQERGFISVPNGAPGVLERLPIMYSEGVRKNRISLSKFVEITSTNPAKLMGMYPQKGTIAPGSDADIVVLDPEKEVTLGADWYDDVDWSLYENIKVQGFPQIVLSKGDLIVENDEFYGEAGRGQFIERDVPNLTV</sequence>
<dbReference type="EMBL" id="LHXT01000063">
    <property type="protein sequence ID" value="KXA97166.1"/>
    <property type="molecule type" value="Genomic_DNA"/>
</dbReference>
<evidence type="ECO:0000256" key="3">
    <source>
        <dbReference type="ARBA" id="ARBA00022723"/>
    </source>
</evidence>
<dbReference type="InterPro" id="IPR011059">
    <property type="entry name" value="Metal-dep_hydrolase_composite"/>
</dbReference>
<keyword evidence="3" id="KW-0479">Metal-binding</keyword>
<dbReference type="Gene3D" id="2.30.40.10">
    <property type="entry name" value="Urease, subunit C, domain 1"/>
    <property type="match status" value="1"/>
</dbReference>
<protein>
    <recommendedName>
        <fullName evidence="6">Amidohydrolase-related domain-containing protein</fullName>
    </recommendedName>
</protein>
<dbReference type="AlphaFoldDB" id="A0A656YVJ6"/>
<keyword evidence="5" id="KW-0665">Pyrimidine biosynthesis</keyword>
<proteinExistence type="inferred from homology"/>
<evidence type="ECO:0000256" key="4">
    <source>
        <dbReference type="ARBA" id="ARBA00022801"/>
    </source>
</evidence>
<dbReference type="CDD" id="cd01314">
    <property type="entry name" value="D-HYD"/>
    <property type="match status" value="1"/>
</dbReference>
<reference evidence="7 8" key="1">
    <citation type="journal article" date="2016" name="Sci. Rep.">
        <title>Metabolic traits of an uncultured archaeal lineage -MSBL1- from brine pools of the Red Sea.</title>
        <authorList>
            <person name="Mwirichia R."/>
            <person name="Alam I."/>
            <person name="Rashid M."/>
            <person name="Vinu M."/>
            <person name="Ba-Alawi W."/>
            <person name="Anthony Kamau A."/>
            <person name="Kamanda Ngugi D."/>
            <person name="Goker M."/>
            <person name="Klenk H.P."/>
            <person name="Bajic V."/>
            <person name="Stingl U."/>
        </authorList>
    </citation>
    <scope>NUCLEOTIDE SEQUENCE [LARGE SCALE GENOMIC DNA]</scope>
    <source>
        <strain evidence="7">SCGC-AAA259J03</strain>
    </source>
</reference>
<name>A0A656YVJ6_9EURY</name>
<evidence type="ECO:0000256" key="5">
    <source>
        <dbReference type="ARBA" id="ARBA00022975"/>
    </source>
</evidence>
<evidence type="ECO:0000256" key="2">
    <source>
        <dbReference type="ARBA" id="ARBA00008829"/>
    </source>
</evidence>
<dbReference type="InterPro" id="IPR050378">
    <property type="entry name" value="Metallo-dep_Hydrolases_sf"/>
</dbReference>
<evidence type="ECO:0000313" key="8">
    <source>
        <dbReference type="Proteomes" id="UP000070257"/>
    </source>
</evidence>
<comment type="caution">
    <text evidence="7">The sequence shown here is derived from an EMBL/GenBank/DDBJ whole genome shotgun (WGS) entry which is preliminary data.</text>
</comment>
<accession>A0A656YVJ6</accession>
<organism evidence="7 8">
    <name type="scientific">candidate division MSBL1 archaeon SCGC-AAA259J03</name>
    <dbReference type="NCBI Taxonomy" id="1698269"/>
    <lineage>
        <taxon>Archaea</taxon>
        <taxon>Methanobacteriati</taxon>
        <taxon>Methanobacteriota</taxon>
        <taxon>candidate division MSBL1</taxon>
    </lineage>
</organism>
<dbReference type="FunFam" id="3.20.20.140:FF:000174">
    <property type="entry name" value="Dihydropyrimidinase-related protein 2"/>
    <property type="match status" value="1"/>
</dbReference>